<proteinExistence type="predicted"/>
<accession>A0ABR2EJI7</accession>
<dbReference type="Proteomes" id="UP001472677">
    <property type="component" value="Unassembled WGS sequence"/>
</dbReference>
<organism evidence="1 2">
    <name type="scientific">Hibiscus sabdariffa</name>
    <name type="common">roselle</name>
    <dbReference type="NCBI Taxonomy" id="183260"/>
    <lineage>
        <taxon>Eukaryota</taxon>
        <taxon>Viridiplantae</taxon>
        <taxon>Streptophyta</taxon>
        <taxon>Embryophyta</taxon>
        <taxon>Tracheophyta</taxon>
        <taxon>Spermatophyta</taxon>
        <taxon>Magnoliopsida</taxon>
        <taxon>eudicotyledons</taxon>
        <taxon>Gunneridae</taxon>
        <taxon>Pentapetalae</taxon>
        <taxon>rosids</taxon>
        <taxon>malvids</taxon>
        <taxon>Malvales</taxon>
        <taxon>Malvaceae</taxon>
        <taxon>Malvoideae</taxon>
        <taxon>Hibiscus</taxon>
    </lineage>
</organism>
<dbReference type="EMBL" id="JBBPBM010000014">
    <property type="protein sequence ID" value="KAK8560112.1"/>
    <property type="molecule type" value="Genomic_DNA"/>
</dbReference>
<evidence type="ECO:0000313" key="1">
    <source>
        <dbReference type="EMBL" id="KAK8560112.1"/>
    </source>
</evidence>
<evidence type="ECO:0000313" key="2">
    <source>
        <dbReference type="Proteomes" id="UP001472677"/>
    </source>
</evidence>
<reference evidence="1 2" key="1">
    <citation type="journal article" date="2024" name="G3 (Bethesda)">
        <title>Genome assembly of Hibiscus sabdariffa L. provides insights into metabolisms of medicinal natural products.</title>
        <authorList>
            <person name="Kim T."/>
        </authorList>
    </citation>
    <scope>NUCLEOTIDE SEQUENCE [LARGE SCALE GENOMIC DNA]</scope>
    <source>
        <strain evidence="1">TK-2024</strain>
        <tissue evidence="1">Old leaves</tissue>
    </source>
</reference>
<comment type="caution">
    <text evidence="1">The sequence shown here is derived from an EMBL/GenBank/DDBJ whole genome shotgun (WGS) entry which is preliminary data.</text>
</comment>
<name>A0ABR2EJI7_9ROSI</name>
<sequence>MDVSIVCAGGWGASGISSSLSSSLSSSTVGSGAGARGVVLTGTFPFSFLVNERLVAVAVLVGGFGADAAVSPSGVAGSARSSGTDGLVGGVAVEVEGAFFLVRGGCCVACSCGVLFLVG</sequence>
<gene>
    <name evidence="1" type="ORF">V6N12_012915</name>
</gene>
<protein>
    <submittedName>
        <fullName evidence="1">Uncharacterized protein</fullName>
    </submittedName>
</protein>
<keyword evidence="2" id="KW-1185">Reference proteome</keyword>